<evidence type="ECO:0000313" key="5">
    <source>
        <dbReference type="Proteomes" id="UP000319432"/>
    </source>
</evidence>
<sequence>MSQINIIPIGQVTSSVTDKVYEGWGEMISYIDANDKTFVLDIKPYISEFDSRENVRIPLWMNELMKNYF</sequence>
<accession>A0A518V5I3</accession>
<protein>
    <recommendedName>
        <fullName evidence="3">TsaA-like domain-containing protein</fullName>
    </recommendedName>
</protein>
<dbReference type="InterPro" id="IPR023370">
    <property type="entry name" value="TrmO-like_N"/>
</dbReference>
<comment type="similarity">
    <text evidence="2">Belongs to the tRNA methyltransferase O family.</text>
</comment>
<dbReference type="Gene3D" id="2.40.30.70">
    <property type="entry name" value="YaeB-like"/>
    <property type="match status" value="1"/>
</dbReference>
<proteinExistence type="inferred from homology"/>
<dbReference type="PROSITE" id="PS51668">
    <property type="entry name" value="TSAA_2"/>
    <property type="match status" value="1"/>
</dbReference>
<dbReference type="Proteomes" id="UP000319432">
    <property type="component" value="Chromosome"/>
</dbReference>
<dbReference type="AlphaFoldDB" id="A0A518V5I3"/>
<evidence type="ECO:0000313" key="4">
    <source>
        <dbReference type="EMBL" id="QDX92254.1"/>
    </source>
</evidence>
<keyword evidence="1" id="KW-0949">S-adenosyl-L-methionine</keyword>
<evidence type="ECO:0000259" key="3">
    <source>
        <dbReference type="PROSITE" id="PS51668"/>
    </source>
</evidence>
<dbReference type="OrthoDB" id="9799092at2"/>
<dbReference type="InterPro" id="IPR036414">
    <property type="entry name" value="YaeB_N_sf"/>
</dbReference>
<dbReference type="InterPro" id="IPR036413">
    <property type="entry name" value="YaeB-like_sf"/>
</dbReference>
<reference evidence="4 5" key="1">
    <citation type="submission" date="2018-11" db="EMBL/GenBank/DDBJ databases">
        <title>Phylogenetic determinants of toxin gene distribution in genomes of Brevibacillus laterosporus.</title>
        <authorList>
            <person name="Glare T.R."/>
            <person name="Durrant A."/>
            <person name="Berry C."/>
            <person name="Palma L."/>
            <person name="Ormskirk M."/>
            <person name="Cox M.O."/>
        </authorList>
    </citation>
    <scope>NUCLEOTIDE SEQUENCE [LARGE SCALE GENOMIC DNA]</scope>
    <source>
        <strain evidence="4 5">1821L</strain>
    </source>
</reference>
<feature type="domain" description="TsaA-like" evidence="3">
    <location>
        <begin position="1"/>
        <end position="54"/>
    </location>
</feature>
<gene>
    <name evidence="4" type="ORF">EEL30_07725</name>
</gene>
<name>A0A518V5I3_BRELA</name>
<organism evidence="4 5">
    <name type="scientific">Brevibacillus laterosporus</name>
    <name type="common">Bacillus laterosporus</name>
    <dbReference type="NCBI Taxonomy" id="1465"/>
    <lineage>
        <taxon>Bacteria</taxon>
        <taxon>Bacillati</taxon>
        <taxon>Bacillota</taxon>
        <taxon>Bacilli</taxon>
        <taxon>Bacillales</taxon>
        <taxon>Paenibacillaceae</taxon>
        <taxon>Brevibacillus</taxon>
    </lineage>
</organism>
<dbReference type="EMBL" id="CP033464">
    <property type="protein sequence ID" value="QDX92254.1"/>
    <property type="molecule type" value="Genomic_DNA"/>
</dbReference>
<evidence type="ECO:0000256" key="1">
    <source>
        <dbReference type="ARBA" id="ARBA00022691"/>
    </source>
</evidence>
<evidence type="ECO:0000256" key="2">
    <source>
        <dbReference type="ARBA" id="ARBA00033753"/>
    </source>
</evidence>
<dbReference type="SUPFAM" id="SSF118196">
    <property type="entry name" value="YaeB-like"/>
    <property type="match status" value="1"/>
</dbReference>
<keyword evidence="5" id="KW-1185">Reference proteome</keyword>